<protein>
    <submittedName>
        <fullName evidence="1">Pyridoxal-5'-phosphate-dependent protein subunit beta</fullName>
    </submittedName>
</protein>
<feature type="non-terminal residue" evidence="1">
    <location>
        <position position="1"/>
    </location>
</feature>
<organism evidence="1 2">
    <name type="scientific">Mesotoga infera</name>
    <dbReference type="NCBI Taxonomy" id="1236046"/>
    <lineage>
        <taxon>Bacteria</taxon>
        <taxon>Thermotogati</taxon>
        <taxon>Thermotogota</taxon>
        <taxon>Thermotogae</taxon>
        <taxon>Kosmotogales</taxon>
        <taxon>Kosmotogaceae</taxon>
        <taxon>Mesotoga</taxon>
    </lineage>
</organism>
<dbReference type="Proteomes" id="UP000264215">
    <property type="component" value="Unassembled WGS sequence"/>
</dbReference>
<dbReference type="AlphaFoldDB" id="A0A3D3TMU4"/>
<evidence type="ECO:0000313" key="1">
    <source>
        <dbReference type="EMBL" id="HCO69783.1"/>
    </source>
</evidence>
<accession>A0A3D3TMU4</accession>
<dbReference type="EMBL" id="DQBS01000104">
    <property type="protein sequence ID" value="HCO69783.1"/>
    <property type="molecule type" value="Genomic_DNA"/>
</dbReference>
<gene>
    <name evidence="1" type="ORF">DIT26_04235</name>
</gene>
<proteinExistence type="predicted"/>
<comment type="caution">
    <text evidence="1">The sequence shown here is derived from an EMBL/GenBank/DDBJ whole genome shotgun (WGS) entry which is preliminary data.</text>
</comment>
<evidence type="ECO:0000313" key="2">
    <source>
        <dbReference type="Proteomes" id="UP000264215"/>
    </source>
</evidence>
<sequence>RWHNLKYYTWVEQQGRTVEELNGTMSQDFWKAESEKVGEIDRLLLDYREKTR</sequence>
<name>A0A3D3TMU4_9BACT</name>
<reference evidence="1 2" key="1">
    <citation type="journal article" date="2018" name="Nat. Biotechnol.">
        <title>A standardized bacterial taxonomy based on genome phylogeny substantially revises the tree of life.</title>
        <authorList>
            <person name="Parks D.H."/>
            <person name="Chuvochina M."/>
            <person name="Waite D.W."/>
            <person name="Rinke C."/>
            <person name="Skarshewski A."/>
            <person name="Chaumeil P.A."/>
            <person name="Hugenholtz P."/>
        </authorList>
    </citation>
    <scope>NUCLEOTIDE SEQUENCE [LARGE SCALE GENOMIC DNA]</scope>
    <source>
        <strain evidence="1">UBA9905</strain>
    </source>
</reference>